<evidence type="ECO:0000313" key="3">
    <source>
        <dbReference type="EMBL" id="KAB0503621.1"/>
    </source>
</evidence>
<feature type="domain" description="VanZ-like" evidence="2">
    <location>
        <begin position="51"/>
        <end position="115"/>
    </location>
</feature>
<dbReference type="Pfam" id="PF04892">
    <property type="entry name" value="VanZ"/>
    <property type="match status" value="1"/>
</dbReference>
<feature type="transmembrane region" description="Helical" evidence="1">
    <location>
        <begin position="71"/>
        <end position="89"/>
    </location>
</feature>
<dbReference type="AlphaFoldDB" id="A0A0J6KBC0"/>
<evidence type="ECO:0000313" key="5">
    <source>
        <dbReference type="Proteomes" id="UP000182814"/>
    </source>
</evidence>
<dbReference type="EMBL" id="LT629746">
    <property type="protein sequence ID" value="SDT51838.1"/>
    <property type="molecule type" value="Genomic_DNA"/>
</dbReference>
<organism evidence="4 5">
    <name type="scientific">Pseudomonas lini</name>
    <dbReference type="NCBI Taxonomy" id="163011"/>
    <lineage>
        <taxon>Bacteria</taxon>
        <taxon>Pseudomonadati</taxon>
        <taxon>Pseudomonadota</taxon>
        <taxon>Gammaproteobacteria</taxon>
        <taxon>Pseudomonadales</taxon>
        <taxon>Pseudomonadaceae</taxon>
        <taxon>Pseudomonas</taxon>
    </lineage>
</organism>
<sequence>MITWLKGLVELPFWLRGLVFASVTVILLFAGLRSQPIPELFVEEDKLHHWIGFLVFACSCRLAFPHVKFRWIAVGCLLTGVLIEAMQGLMPLRTASPYDMLANTVGVLMGLLISRYWVR</sequence>
<protein>
    <submittedName>
        <fullName evidence="3">VanZ family protein</fullName>
    </submittedName>
    <submittedName>
        <fullName evidence="4">VanZ like family protein</fullName>
    </submittedName>
</protein>
<reference evidence="3 6" key="3">
    <citation type="submission" date="2019-09" db="EMBL/GenBank/DDBJ databases">
        <title>Draft genome sequences of 48 bacterial type strains from the CCUG.</title>
        <authorList>
            <person name="Tunovic T."/>
            <person name="Pineiro-Iglesias B."/>
            <person name="Unosson C."/>
            <person name="Inganas E."/>
            <person name="Ohlen M."/>
            <person name="Cardew S."/>
            <person name="Jensie-Markopoulos S."/>
            <person name="Salva-Serra F."/>
            <person name="Jaen-Luchoro D."/>
            <person name="Karlsson R."/>
            <person name="Svensson-Stadler L."/>
            <person name="Chun J."/>
            <person name="Moore E."/>
        </authorList>
    </citation>
    <scope>NUCLEOTIDE SEQUENCE [LARGE SCALE GENOMIC DNA]</scope>
    <source>
        <strain evidence="3 6">CCUG 51522</strain>
    </source>
</reference>
<dbReference type="PANTHER" id="PTHR28008:SF1">
    <property type="entry name" value="DOMAIN PROTEIN, PUTATIVE (AFU_ORTHOLOGUE AFUA_3G10980)-RELATED"/>
    <property type="match status" value="1"/>
</dbReference>
<evidence type="ECO:0000313" key="6">
    <source>
        <dbReference type="Proteomes" id="UP000434925"/>
    </source>
</evidence>
<feature type="transmembrane region" description="Helical" evidence="1">
    <location>
        <begin position="47"/>
        <end position="64"/>
    </location>
</feature>
<reference evidence="5" key="1">
    <citation type="submission" date="2016-10" db="EMBL/GenBank/DDBJ databases">
        <authorList>
            <person name="Varghese N."/>
            <person name="Submissions S."/>
        </authorList>
    </citation>
    <scope>NUCLEOTIDE SEQUENCE [LARGE SCALE GENOMIC DNA]</scope>
    <source>
        <strain evidence="5">BS3782</strain>
    </source>
</reference>
<dbReference type="NCBIfam" id="NF037970">
    <property type="entry name" value="vanZ_1"/>
    <property type="match status" value="1"/>
</dbReference>
<dbReference type="EMBL" id="VZPO01000006">
    <property type="protein sequence ID" value="KAB0503621.1"/>
    <property type="molecule type" value="Genomic_DNA"/>
</dbReference>
<dbReference type="RefSeq" id="WP_038978353.1">
    <property type="nucleotide sequence ID" value="NZ_JABTYG010000003.1"/>
</dbReference>
<dbReference type="PATRIC" id="fig|163011.3.peg.3211"/>
<name>A0A0J6KBC0_9PSED</name>
<gene>
    <name evidence="3" type="ORF">F7R14_17905</name>
    <name evidence="4" type="ORF">SAMN04490191_4910</name>
</gene>
<proteinExistence type="predicted"/>
<dbReference type="Proteomes" id="UP000182814">
    <property type="component" value="Chromosome I"/>
</dbReference>
<dbReference type="InterPro" id="IPR006976">
    <property type="entry name" value="VanZ-like"/>
</dbReference>
<dbReference type="Proteomes" id="UP000434925">
    <property type="component" value="Unassembled WGS sequence"/>
</dbReference>
<reference evidence="4" key="2">
    <citation type="submission" date="2016-10" db="EMBL/GenBank/DDBJ databases">
        <authorList>
            <person name="de Groot N.N."/>
        </authorList>
    </citation>
    <scope>NUCLEOTIDE SEQUENCE [LARGE SCALE GENOMIC DNA]</scope>
    <source>
        <strain evidence="4">BS3782</strain>
    </source>
</reference>
<keyword evidence="5" id="KW-1185">Reference proteome</keyword>
<feature type="transmembrane region" description="Helical" evidence="1">
    <location>
        <begin position="12"/>
        <end position="32"/>
    </location>
</feature>
<keyword evidence="1" id="KW-0472">Membrane</keyword>
<keyword evidence="1" id="KW-0812">Transmembrane</keyword>
<evidence type="ECO:0000313" key="4">
    <source>
        <dbReference type="EMBL" id="SDT51838.1"/>
    </source>
</evidence>
<accession>A0A0J6KBC0</accession>
<evidence type="ECO:0000256" key="1">
    <source>
        <dbReference type="SAM" id="Phobius"/>
    </source>
</evidence>
<evidence type="ECO:0000259" key="2">
    <source>
        <dbReference type="Pfam" id="PF04892"/>
    </source>
</evidence>
<keyword evidence="1" id="KW-1133">Transmembrane helix</keyword>
<feature type="transmembrane region" description="Helical" evidence="1">
    <location>
        <begin position="101"/>
        <end position="118"/>
    </location>
</feature>
<dbReference type="PANTHER" id="PTHR28008">
    <property type="entry name" value="DOMAIN PROTEIN, PUTATIVE (AFU_ORTHOLOGUE AFUA_3G10980)-RELATED"/>
    <property type="match status" value="1"/>
</dbReference>